<evidence type="ECO:0000313" key="2">
    <source>
        <dbReference type="EMBL" id="AGZ39890.1"/>
    </source>
</evidence>
<organism evidence="2 3">
    <name type="scientific">Actinoplanes friuliensis DSM 7358</name>
    <dbReference type="NCBI Taxonomy" id="1246995"/>
    <lineage>
        <taxon>Bacteria</taxon>
        <taxon>Bacillati</taxon>
        <taxon>Actinomycetota</taxon>
        <taxon>Actinomycetes</taxon>
        <taxon>Micromonosporales</taxon>
        <taxon>Micromonosporaceae</taxon>
        <taxon>Actinoplanes</taxon>
    </lineage>
</organism>
<dbReference type="EMBL" id="CP006272">
    <property type="protein sequence ID" value="AGZ39890.1"/>
    <property type="molecule type" value="Genomic_DNA"/>
</dbReference>
<dbReference type="Gene3D" id="3.40.50.1240">
    <property type="entry name" value="Phosphoglycerate mutase-like"/>
    <property type="match status" value="1"/>
</dbReference>
<dbReference type="PANTHER" id="PTHR20935:SF0">
    <property type="entry name" value="SERINE_THREONINE-PROTEIN PHOSPHATASE PGAM5, MITOCHONDRIAL"/>
    <property type="match status" value="1"/>
</dbReference>
<dbReference type="HOGENOM" id="CLU_118076_0_0_11"/>
<dbReference type="InterPro" id="IPR029033">
    <property type="entry name" value="His_PPase_superfam"/>
</dbReference>
<dbReference type="InterPro" id="IPR051021">
    <property type="entry name" value="Mito_Ser/Thr_phosphatase"/>
</dbReference>
<keyword evidence="3" id="KW-1185">Reference proteome</keyword>
<proteinExistence type="predicted"/>
<evidence type="ECO:0000313" key="3">
    <source>
        <dbReference type="Proteomes" id="UP000017746"/>
    </source>
</evidence>
<dbReference type="CDD" id="cd07067">
    <property type="entry name" value="HP_PGM_like"/>
    <property type="match status" value="1"/>
</dbReference>
<evidence type="ECO:0000256" key="1">
    <source>
        <dbReference type="ARBA" id="ARBA00022801"/>
    </source>
</evidence>
<name>U5VVY9_9ACTN</name>
<accession>U5VVY9</accession>
<dbReference type="PANTHER" id="PTHR20935">
    <property type="entry name" value="PHOSPHOGLYCERATE MUTASE-RELATED"/>
    <property type="match status" value="1"/>
</dbReference>
<dbReference type="InterPro" id="IPR013078">
    <property type="entry name" value="His_Pase_superF_clade-1"/>
</dbReference>
<dbReference type="SUPFAM" id="SSF53254">
    <property type="entry name" value="Phosphoglycerate mutase-like"/>
    <property type="match status" value="1"/>
</dbReference>
<reference evidence="2 3" key="1">
    <citation type="journal article" date="2014" name="J. Biotechnol.">
        <title>Complete genome sequence of the actinobacterium Actinoplanes friuliensis HAG 010964, producer of the lipopeptide antibiotic friulimycin.</title>
        <authorList>
            <person name="Ruckert C."/>
            <person name="Szczepanowski R."/>
            <person name="Albersmeier A."/>
            <person name="Goesmann A."/>
            <person name="Fischer N."/>
            <person name="Steinkamper A."/>
            <person name="Puhler A."/>
            <person name="Biener R."/>
            <person name="Schwartz D."/>
            <person name="Kalinowski J."/>
        </authorList>
    </citation>
    <scope>NUCLEOTIDE SEQUENCE [LARGE SCALE GENOMIC DNA]</scope>
    <source>
        <strain evidence="2 3">DSM 7358</strain>
    </source>
</reference>
<sequence length="185" mass="20328">MLYLARHGDAENGHLSARGRRQAELLAARLADVPLSTVTHSPLPRAAETAAALPVPAVASEIVGDYPPYLPAHTPATFTPLVEGWTPDELRDGPKFAQEALSRFAVPAPEETHELVVTHSFLVAWFVRAALGAPEDRWMGLNNCNAALTVIRYTDERPPTLMLFNDMSHLPADLRWTGFPPHLRL</sequence>
<dbReference type="GO" id="GO:0016787">
    <property type="term" value="F:hydrolase activity"/>
    <property type="evidence" value="ECO:0007669"/>
    <property type="project" value="UniProtKB-KW"/>
</dbReference>
<gene>
    <name evidence="2" type="ORF">AFR_08005</name>
</gene>
<dbReference type="Pfam" id="PF00300">
    <property type="entry name" value="His_Phos_1"/>
    <property type="match status" value="2"/>
</dbReference>
<dbReference type="Proteomes" id="UP000017746">
    <property type="component" value="Chromosome"/>
</dbReference>
<dbReference type="KEGG" id="afs:AFR_08005"/>
<dbReference type="STRING" id="1246995.AFR_08005"/>
<dbReference type="eggNOG" id="COG0406">
    <property type="taxonomic scope" value="Bacteria"/>
</dbReference>
<dbReference type="PATRIC" id="fig|1246995.3.peg.1634"/>
<dbReference type="SMART" id="SM00855">
    <property type="entry name" value="PGAM"/>
    <property type="match status" value="1"/>
</dbReference>
<dbReference type="AlphaFoldDB" id="U5VVY9"/>
<keyword evidence="1" id="KW-0378">Hydrolase</keyword>
<protein>
    <submittedName>
        <fullName evidence="2">Phosphoglycerate mutase</fullName>
    </submittedName>
</protein>